<feature type="region of interest" description="Disordered" evidence="1">
    <location>
        <begin position="1"/>
        <end position="39"/>
    </location>
</feature>
<accession>A0AAP0KLB0</accession>
<organism evidence="2 3">
    <name type="scientific">Stephania japonica</name>
    <dbReference type="NCBI Taxonomy" id="461633"/>
    <lineage>
        <taxon>Eukaryota</taxon>
        <taxon>Viridiplantae</taxon>
        <taxon>Streptophyta</taxon>
        <taxon>Embryophyta</taxon>
        <taxon>Tracheophyta</taxon>
        <taxon>Spermatophyta</taxon>
        <taxon>Magnoliopsida</taxon>
        <taxon>Ranunculales</taxon>
        <taxon>Menispermaceae</taxon>
        <taxon>Menispermoideae</taxon>
        <taxon>Cissampelideae</taxon>
        <taxon>Stephania</taxon>
    </lineage>
</organism>
<evidence type="ECO:0000313" key="2">
    <source>
        <dbReference type="EMBL" id="KAK9154648.1"/>
    </source>
</evidence>
<dbReference type="AlphaFoldDB" id="A0AAP0KLB0"/>
<comment type="caution">
    <text evidence="2">The sequence shown here is derived from an EMBL/GenBank/DDBJ whole genome shotgun (WGS) entry which is preliminary data.</text>
</comment>
<dbReference type="Proteomes" id="UP001417504">
    <property type="component" value="Unassembled WGS sequence"/>
</dbReference>
<evidence type="ECO:0000313" key="3">
    <source>
        <dbReference type="Proteomes" id="UP001417504"/>
    </source>
</evidence>
<name>A0AAP0KLB0_9MAGN</name>
<feature type="region of interest" description="Disordered" evidence="1">
    <location>
        <begin position="94"/>
        <end position="127"/>
    </location>
</feature>
<evidence type="ECO:0000256" key="1">
    <source>
        <dbReference type="SAM" id="MobiDB-lite"/>
    </source>
</evidence>
<feature type="compositionally biased region" description="Acidic residues" evidence="1">
    <location>
        <begin position="30"/>
        <end position="39"/>
    </location>
</feature>
<gene>
    <name evidence="2" type="ORF">Sjap_002128</name>
</gene>
<sequence length="127" mass="13280">MNKKKSSSPLLQCHDRTDDAAYQSEIGSADNDDSKDTDDECHTVEEFFSASLKALIAPVPGENAEVSGNAIDLGEDDAVLEGVAVELGGDDALGGEVSQLGGNAEDTQKKVDDVKANEPVDEVPMGD</sequence>
<dbReference type="EMBL" id="JBBNAE010000001">
    <property type="protein sequence ID" value="KAK9154648.1"/>
    <property type="molecule type" value="Genomic_DNA"/>
</dbReference>
<proteinExistence type="predicted"/>
<reference evidence="2 3" key="1">
    <citation type="submission" date="2024-01" db="EMBL/GenBank/DDBJ databases">
        <title>Genome assemblies of Stephania.</title>
        <authorList>
            <person name="Yang L."/>
        </authorList>
    </citation>
    <scope>NUCLEOTIDE SEQUENCE [LARGE SCALE GENOMIC DNA]</scope>
    <source>
        <strain evidence="2">QJT</strain>
        <tissue evidence="2">Leaf</tissue>
    </source>
</reference>
<keyword evidence="3" id="KW-1185">Reference proteome</keyword>
<protein>
    <submittedName>
        <fullName evidence="2">Uncharacterized protein</fullName>
    </submittedName>
</protein>
<feature type="compositionally biased region" description="Basic and acidic residues" evidence="1">
    <location>
        <begin position="106"/>
        <end position="118"/>
    </location>
</feature>